<name>A0ABQ7LD30_BRACM</name>
<sequence length="218" mass="24293">MLIYLNKLAAKDKILKEHEEMGKMGQGSIQDCYEISVLDLFGRTDSYVSWRIYKELLHGNAGKRGVFPNSTLATALEALVKLSSTLIGVKVTRPLPDLRNLCLCVTAICTFQKSYPRRPPLAIYPTSNTITSVKFKNASQTLGLLPSFIPSCSSNLIFSVKIPFSDVFNGSQQIFPASILRHHQISYFTVLGSAPSPRNCYVLEANRLLPLWSFGMTR</sequence>
<organism evidence="1 2">
    <name type="scientific">Brassica rapa subsp. trilocularis</name>
    <dbReference type="NCBI Taxonomy" id="1813537"/>
    <lineage>
        <taxon>Eukaryota</taxon>
        <taxon>Viridiplantae</taxon>
        <taxon>Streptophyta</taxon>
        <taxon>Embryophyta</taxon>
        <taxon>Tracheophyta</taxon>
        <taxon>Spermatophyta</taxon>
        <taxon>Magnoliopsida</taxon>
        <taxon>eudicotyledons</taxon>
        <taxon>Gunneridae</taxon>
        <taxon>Pentapetalae</taxon>
        <taxon>rosids</taxon>
        <taxon>malvids</taxon>
        <taxon>Brassicales</taxon>
        <taxon>Brassicaceae</taxon>
        <taxon>Brassiceae</taxon>
        <taxon>Brassica</taxon>
    </lineage>
</organism>
<dbReference type="EMBL" id="JADBGQ010000008">
    <property type="protein sequence ID" value="KAG5384147.1"/>
    <property type="molecule type" value="Genomic_DNA"/>
</dbReference>
<accession>A0ABQ7LD30</accession>
<dbReference type="Proteomes" id="UP000823674">
    <property type="component" value="Chromosome A09"/>
</dbReference>
<evidence type="ECO:0000313" key="2">
    <source>
        <dbReference type="Proteomes" id="UP000823674"/>
    </source>
</evidence>
<keyword evidence="2" id="KW-1185">Reference proteome</keyword>
<protein>
    <submittedName>
        <fullName evidence="1">Uncharacterized protein</fullName>
    </submittedName>
</protein>
<evidence type="ECO:0000313" key="1">
    <source>
        <dbReference type="EMBL" id="KAG5384147.1"/>
    </source>
</evidence>
<comment type="caution">
    <text evidence="1">The sequence shown here is derived from an EMBL/GenBank/DDBJ whole genome shotgun (WGS) entry which is preliminary data.</text>
</comment>
<gene>
    <name evidence="1" type="primary">A09p035380.1_BraROA</name>
    <name evidence="1" type="ORF">IGI04_035617</name>
</gene>
<proteinExistence type="predicted"/>
<reference evidence="1 2" key="1">
    <citation type="submission" date="2021-03" db="EMBL/GenBank/DDBJ databases">
        <authorList>
            <person name="King G.J."/>
            <person name="Bancroft I."/>
            <person name="Baten A."/>
            <person name="Bloomfield J."/>
            <person name="Borpatragohain P."/>
            <person name="He Z."/>
            <person name="Irish N."/>
            <person name="Irwin J."/>
            <person name="Liu K."/>
            <person name="Mauleon R.P."/>
            <person name="Moore J."/>
            <person name="Morris R."/>
            <person name="Ostergaard L."/>
            <person name="Wang B."/>
            <person name="Wells R."/>
        </authorList>
    </citation>
    <scope>NUCLEOTIDE SEQUENCE [LARGE SCALE GENOMIC DNA]</scope>
    <source>
        <strain evidence="1">R-o-18</strain>
        <tissue evidence="1">Leaf</tissue>
    </source>
</reference>